<sequence>MPTQSERRRAAIVHVASIPGMAIGLGFVGPLIALRVLTRGSTFVRAHAVAAVNFNVTVGLVGLAGLIGTASLSRVGDDGGPDWAAGATVVLIVLLTVGWFLLTVRAAMAARYGEAYRYPVAAPFLRV</sequence>
<keyword evidence="7" id="KW-1185">Reference proteome</keyword>
<dbReference type="InterPro" id="IPR019109">
    <property type="entry name" value="MamF_MmsF"/>
</dbReference>
<evidence type="ECO:0000313" key="7">
    <source>
        <dbReference type="Proteomes" id="UP001500957"/>
    </source>
</evidence>
<organism evidence="6 7">
    <name type="scientific">Sporichthya brevicatena</name>
    <dbReference type="NCBI Taxonomy" id="171442"/>
    <lineage>
        <taxon>Bacteria</taxon>
        <taxon>Bacillati</taxon>
        <taxon>Actinomycetota</taxon>
        <taxon>Actinomycetes</taxon>
        <taxon>Sporichthyales</taxon>
        <taxon>Sporichthyaceae</taxon>
        <taxon>Sporichthya</taxon>
    </lineage>
</organism>
<evidence type="ECO:0000256" key="2">
    <source>
        <dbReference type="ARBA" id="ARBA00022692"/>
    </source>
</evidence>
<evidence type="ECO:0000256" key="3">
    <source>
        <dbReference type="ARBA" id="ARBA00022989"/>
    </source>
</evidence>
<evidence type="ECO:0000313" key="6">
    <source>
        <dbReference type="EMBL" id="GAA0625117.1"/>
    </source>
</evidence>
<keyword evidence="4 5" id="KW-0472">Membrane</keyword>
<evidence type="ECO:0008006" key="8">
    <source>
        <dbReference type="Google" id="ProtNLM"/>
    </source>
</evidence>
<comment type="subcellular location">
    <subcellularLocation>
        <location evidence="1">Membrane</location>
        <topology evidence="1">Multi-pass membrane protein</topology>
    </subcellularLocation>
</comment>
<dbReference type="Pfam" id="PF09685">
    <property type="entry name" value="MamF_MmsF"/>
    <property type="match status" value="1"/>
</dbReference>
<comment type="caution">
    <text evidence="6">The sequence shown here is derived from an EMBL/GenBank/DDBJ whole genome shotgun (WGS) entry which is preliminary data.</text>
</comment>
<feature type="transmembrane region" description="Helical" evidence="5">
    <location>
        <begin position="83"/>
        <end position="102"/>
    </location>
</feature>
<accession>A0ABN1H057</accession>
<keyword evidence="2 5" id="KW-0812">Transmembrane</keyword>
<dbReference type="EMBL" id="BAAAHE010000025">
    <property type="protein sequence ID" value="GAA0625117.1"/>
    <property type="molecule type" value="Genomic_DNA"/>
</dbReference>
<protein>
    <recommendedName>
        <fullName evidence="8">DUF4870 domain-containing protein</fullName>
    </recommendedName>
</protein>
<feature type="transmembrane region" description="Helical" evidence="5">
    <location>
        <begin position="12"/>
        <end position="37"/>
    </location>
</feature>
<evidence type="ECO:0000256" key="4">
    <source>
        <dbReference type="ARBA" id="ARBA00023136"/>
    </source>
</evidence>
<gene>
    <name evidence="6" type="ORF">GCM10009547_30440</name>
</gene>
<keyword evidence="3 5" id="KW-1133">Transmembrane helix</keyword>
<evidence type="ECO:0000256" key="1">
    <source>
        <dbReference type="ARBA" id="ARBA00004141"/>
    </source>
</evidence>
<reference evidence="6 7" key="1">
    <citation type="journal article" date="2019" name="Int. J. Syst. Evol. Microbiol.">
        <title>The Global Catalogue of Microorganisms (GCM) 10K type strain sequencing project: providing services to taxonomists for standard genome sequencing and annotation.</title>
        <authorList>
            <consortium name="The Broad Institute Genomics Platform"/>
            <consortium name="The Broad Institute Genome Sequencing Center for Infectious Disease"/>
            <person name="Wu L."/>
            <person name="Ma J."/>
        </authorList>
    </citation>
    <scope>NUCLEOTIDE SEQUENCE [LARGE SCALE GENOMIC DNA]</scope>
    <source>
        <strain evidence="6 7">JCM 10671</strain>
    </source>
</reference>
<proteinExistence type="predicted"/>
<evidence type="ECO:0000256" key="5">
    <source>
        <dbReference type="SAM" id="Phobius"/>
    </source>
</evidence>
<dbReference type="Proteomes" id="UP001500957">
    <property type="component" value="Unassembled WGS sequence"/>
</dbReference>
<name>A0ABN1H057_9ACTN</name>
<feature type="transmembrane region" description="Helical" evidence="5">
    <location>
        <begin position="49"/>
        <end position="71"/>
    </location>
</feature>
<dbReference type="RefSeq" id="WP_344606219.1">
    <property type="nucleotide sequence ID" value="NZ_BAAAHE010000025.1"/>
</dbReference>